<name>A0A8T9C0W3_9HELO</name>
<evidence type="ECO:0000313" key="3">
    <source>
        <dbReference type="EMBL" id="TVY75681.1"/>
    </source>
</evidence>
<reference evidence="3 4" key="1">
    <citation type="submission" date="2018-05" db="EMBL/GenBank/DDBJ databases">
        <title>Genome sequencing and assembly of the regulated plant pathogen Lachnellula willkommii and related sister species for the development of diagnostic species identification markers.</title>
        <authorList>
            <person name="Giroux E."/>
            <person name="Bilodeau G."/>
        </authorList>
    </citation>
    <scope>NUCLEOTIDE SEQUENCE [LARGE SCALE GENOMIC DNA]</scope>
    <source>
        <strain evidence="3 4">CBS 268.59</strain>
    </source>
</reference>
<dbReference type="Pfam" id="PF25542">
    <property type="entry name" value="zf-CCCH_12"/>
    <property type="match status" value="1"/>
</dbReference>
<protein>
    <recommendedName>
        <fullName evidence="2">C3H1-type domain-containing protein</fullName>
    </recommendedName>
</protein>
<keyword evidence="1" id="KW-0479">Metal-binding</keyword>
<dbReference type="InterPro" id="IPR057683">
    <property type="entry name" value="DUF7923"/>
</dbReference>
<dbReference type="Proteomes" id="UP000469558">
    <property type="component" value="Unassembled WGS sequence"/>
</dbReference>
<keyword evidence="1" id="KW-0863">Zinc-finger</keyword>
<proteinExistence type="predicted"/>
<evidence type="ECO:0000259" key="2">
    <source>
        <dbReference type="PROSITE" id="PS50103"/>
    </source>
</evidence>
<keyword evidence="4" id="KW-1185">Reference proteome</keyword>
<dbReference type="InterPro" id="IPR000571">
    <property type="entry name" value="Znf_CCCH"/>
</dbReference>
<evidence type="ECO:0000313" key="4">
    <source>
        <dbReference type="Proteomes" id="UP000469558"/>
    </source>
</evidence>
<sequence length="371" mass="40834">MVLIDGDGMIFNEDLIHQEIEGGKQAAKVLRNSVLEYCSEFTDKIEVMAKVCANITGLSKAMRRAGSLANPGFPQGKASFDFIDVGRGKERADSKIKERADLDRLSSECMRWYLRNRNHNCKQILLGISHDAGYAPFLDKVVTQDDRCRITIIEGTPTFPLLHLHPWAGVTSIAPHPPPIGSPVIVKNGTVKIPTPVPAPASLVWVPGPRGLDLPITIHAAVLDKIKRRTTTNKLCNNHYLRGPCTKGNECCFEHQYKATEEDLKAVAYLARLDPCLNGQDCELEFCIYGYHCPSVIMGSNGNELVCTAFGCRFWKEDHPPGTGSSVRGKRDGRRIRRAGEVPDGAFLPGRRRGCLLCLSVLASAFGMPPI</sequence>
<feature type="zinc finger region" description="C3H1-type" evidence="1">
    <location>
        <begin position="230"/>
        <end position="258"/>
    </location>
</feature>
<dbReference type="OrthoDB" id="3512845at2759"/>
<dbReference type="AlphaFoldDB" id="A0A8T9C0W3"/>
<organism evidence="3 4">
    <name type="scientific">Lachnellula suecica</name>
    <dbReference type="NCBI Taxonomy" id="602035"/>
    <lineage>
        <taxon>Eukaryota</taxon>
        <taxon>Fungi</taxon>
        <taxon>Dikarya</taxon>
        <taxon>Ascomycota</taxon>
        <taxon>Pezizomycotina</taxon>
        <taxon>Leotiomycetes</taxon>
        <taxon>Helotiales</taxon>
        <taxon>Lachnaceae</taxon>
        <taxon>Lachnellula</taxon>
    </lineage>
</organism>
<dbReference type="PANTHER" id="PTHR37543">
    <property type="entry name" value="CCCH ZINC FINGER DNA BINDING PROTEIN (AFU_ORTHOLOGUE AFUA_5G12760)"/>
    <property type="match status" value="1"/>
</dbReference>
<keyword evidence="1" id="KW-0862">Zinc</keyword>
<dbReference type="PROSITE" id="PS50103">
    <property type="entry name" value="ZF_C3H1"/>
    <property type="match status" value="1"/>
</dbReference>
<dbReference type="Pfam" id="PF25540">
    <property type="entry name" value="DUF7923"/>
    <property type="match status" value="1"/>
</dbReference>
<dbReference type="Pfam" id="PF25543">
    <property type="entry name" value="zf-CCCH_tandem"/>
    <property type="match status" value="1"/>
</dbReference>
<gene>
    <name evidence="3" type="ORF">LSUE1_G008671</name>
</gene>
<feature type="domain" description="C3H1-type" evidence="2">
    <location>
        <begin position="230"/>
        <end position="258"/>
    </location>
</feature>
<dbReference type="GO" id="GO:0008270">
    <property type="term" value="F:zinc ion binding"/>
    <property type="evidence" value="ECO:0007669"/>
    <property type="project" value="UniProtKB-KW"/>
</dbReference>
<dbReference type="InterPro" id="IPR057654">
    <property type="entry name" value="Znf-CCCH_tandem"/>
</dbReference>
<comment type="caution">
    <text evidence="3">The sequence shown here is derived from an EMBL/GenBank/DDBJ whole genome shotgun (WGS) entry which is preliminary data.</text>
</comment>
<dbReference type="PANTHER" id="PTHR37543:SF1">
    <property type="entry name" value="CCCH ZINC FINGER DNA BINDING PROTEIN (AFU_ORTHOLOGUE AFUA_5G12760)"/>
    <property type="match status" value="1"/>
</dbReference>
<evidence type="ECO:0000256" key="1">
    <source>
        <dbReference type="PROSITE-ProRule" id="PRU00723"/>
    </source>
</evidence>
<dbReference type="EMBL" id="QGMK01000980">
    <property type="protein sequence ID" value="TVY75681.1"/>
    <property type="molecule type" value="Genomic_DNA"/>
</dbReference>
<accession>A0A8T9C0W3</accession>